<dbReference type="EMBL" id="JBANRG010000057">
    <property type="protein sequence ID" value="KAK7442703.1"/>
    <property type="molecule type" value="Genomic_DNA"/>
</dbReference>
<sequence length="1267" mass="145841">MFNSIPKCVPCEKEFTDTRARNIHRAQHCPFRNSNNSQKHLTVGHSRSSEEEFGDDGGWVDDADDVEMEIAEQLGNLHDIQVTENEPEPLLPTRRIRKLPARYENLVVSNKSALVKSVRTETHASEPVAQSDAGESEDEELESGPFVYCYKTEPDESALPSMDPDESISTDEIADAPTFSSNYIARQTLPPPPLDIISDGASDTASDSSADENIGPFPNKTRFRLMQWFYAYPKPSLKMLDSLVHDVLNRKSYKKSDLDDFRAKTEVARMDRYLGQATTDPRNRDEASAVPGCPGDGWYHASVSIPLPRARQTFKSEEEAPQLTVEGLWYRKPLEVIKARFDDPISAEYHLQGHKVFWKCPGDRPITRIYGEVYTSDRLLRMEREIRLGPQLPGAQVETVVVLIKLYSDSTVLSMIGNVMLWPIYMFIGNLSKYVSLKSAPSSDNHIAYIPSLPNSIKTAYKAIYGCLPTEDVLRYCKRELFQAIWYMILNDPELTDAFVNGLILRCIDGKLRRIIIRWFTYSADYPEKCLIACMCFLSEHLCYDCLAKIQWVIQLGQKHDMNRRITLKRVDNNNHQMQVEQARKLIFQKGRAVESDAVKNLMDDGSWTPNRNAFSQLYLKHGLDYIRMLVVDLLHEVEIGTWKSILLHILRILEAFEKSMVDELDSRYRQVPPFGRETIRQIIRNVSELKRTTAREFEDYLQTALACIESLLPEPHNKIIMDLIWDLATWHAYAKLRLHTDSTIESFRQATKDFGDSLRKFVRQTCKDFETMELDKEKEKRLRQEKRKREKKGLSTADIVIDDVKQKRPFNPNTVKFHAMGHYPDSIAEYGTTDNYSTQRGEHAHVKTKRLWERTGKNRHFVAQLTRQERREAFLHKLANRTASVGRTKALRKNFSTSIDDSEPLPPGDPNLPYQVANSQHLYEDIPVLLADTKGDPAMKSFLYDLKNHCLQRIFNSNSMRFTDEDRRQLTIVGDRIYKHKYLRVNYTTYDLRREQDSLNPRTQPNVMVLAGDQDDGDHPYWYGRIIGIFHIRVRHVGPRSRNRSEQQLDIVWLRWYKFDATYPSGWKAKRLPGLQFFNESDPNAFGFIDPAQIIRSVHILPAFAYGTTNEYLRAESIARQYQRYVEGDFELETEDWVYYYVNIFADRDLFMRFRGGGVGHVATLEHTRVFETEAGVDKQSLPKYDENGNVLVNWSEPSGDSEESDEEMGEDVGSDELNMATDIEDGYTDSGSSAQEESDLDLGPEDGEVDDINGLGFESLGFGSY</sequence>
<organism evidence="3 4">
    <name type="scientific">Marasmiellus scandens</name>
    <dbReference type="NCBI Taxonomy" id="2682957"/>
    <lineage>
        <taxon>Eukaryota</taxon>
        <taxon>Fungi</taxon>
        <taxon>Dikarya</taxon>
        <taxon>Basidiomycota</taxon>
        <taxon>Agaricomycotina</taxon>
        <taxon>Agaricomycetes</taxon>
        <taxon>Agaricomycetidae</taxon>
        <taxon>Agaricales</taxon>
        <taxon>Marasmiineae</taxon>
        <taxon>Omphalotaceae</taxon>
        <taxon>Marasmiellus</taxon>
    </lineage>
</organism>
<accession>A0ABR1J0E3</accession>
<dbReference type="InterPro" id="IPR013087">
    <property type="entry name" value="Znf_C2H2_type"/>
</dbReference>
<feature type="compositionally biased region" description="Acidic residues" evidence="1">
    <location>
        <begin position="1201"/>
        <end position="1216"/>
    </location>
</feature>
<feature type="domain" description="C2H2-type" evidence="2">
    <location>
        <begin position="8"/>
        <end position="28"/>
    </location>
</feature>
<name>A0ABR1J0E3_9AGAR</name>
<dbReference type="InterPro" id="IPR041078">
    <property type="entry name" value="Plavaka"/>
</dbReference>
<dbReference type="Proteomes" id="UP001498398">
    <property type="component" value="Unassembled WGS sequence"/>
</dbReference>
<gene>
    <name evidence="3" type="ORF">VKT23_015949</name>
</gene>
<feature type="region of interest" description="Disordered" evidence="1">
    <location>
        <begin position="1189"/>
        <end position="1267"/>
    </location>
</feature>
<dbReference type="Pfam" id="PF18759">
    <property type="entry name" value="Plavaka"/>
    <property type="match status" value="1"/>
</dbReference>
<feature type="compositionally biased region" description="Low complexity" evidence="1">
    <location>
        <begin position="195"/>
        <end position="208"/>
    </location>
</feature>
<feature type="compositionally biased region" description="Acidic residues" evidence="1">
    <location>
        <begin position="1238"/>
        <end position="1253"/>
    </location>
</feature>
<proteinExistence type="predicted"/>
<feature type="region of interest" description="Disordered" evidence="1">
    <location>
        <begin position="190"/>
        <end position="216"/>
    </location>
</feature>
<comment type="caution">
    <text evidence="3">The sequence shown here is derived from an EMBL/GenBank/DDBJ whole genome shotgun (WGS) entry which is preliminary data.</text>
</comment>
<evidence type="ECO:0000256" key="1">
    <source>
        <dbReference type="SAM" id="MobiDB-lite"/>
    </source>
</evidence>
<protein>
    <recommendedName>
        <fullName evidence="2">C2H2-type domain-containing protein</fullName>
    </recommendedName>
</protein>
<keyword evidence="4" id="KW-1185">Reference proteome</keyword>
<reference evidence="3 4" key="1">
    <citation type="submission" date="2024-01" db="EMBL/GenBank/DDBJ databases">
        <title>A draft genome for the cacao thread blight pathogen Marasmiellus scandens.</title>
        <authorList>
            <person name="Baruah I.K."/>
            <person name="Leung J."/>
            <person name="Bukari Y."/>
            <person name="Amoako-Attah I."/>
            <person name="Meinhardt L.W."/>
            <person name="Bailey B.A."/>
            <person name="Cohen S.P."/>
        </authorList>
    </citation>
    <scope>NUCLEOTIDE SEQUENCE [LARGE SCALE GENOMIC DNA]</scope>
    <source>
        <strain evidence="3 4">GH-19</strain>
    </source>
</reference>
<evidence type="ECO:0000259" key="2">
    <source>
        <dbReference type="PROSITE" id="PS00028"/>
    </source>
</evidence>
<evidence type="ECO:0000313" key="3">
    <source>
        <dbReference type="EMBL" id="KAK7442703.1"/>
    </source>
</evidence>
<feature type="region of interest" description="Disordered" evidence="1">
    <location>
        <begin position="118"/>
        <end position="142"/>
    </location>
</feature>
<dbReference type="PROSITE" id="PS00028">
    <property type="entry name" value="ZINC_FINGER_C2H2_1"/>
    <property type="match status" value="1"/>
</dbReference>
<evidence type="ECO:0000313" key="4">
    <source>
        <dbReference type="Proteomes" id="UP001498398"/>
    </source>
</evidence>